<dbReference type="InterPro" id="IPR027417">
    <property type="entry name" value="P-loop_NTPase"/>
</dbReference>
<reference evidence="1 2" key="1">
    <citation type="submission" date="2022-05" db="EMBL/GenBank/DDBJ databases">
        <authorList>
            <consortium name="Genoscope - CEA"/>
            <person name="William W."/>
        </authorList>
    </citation>
    <scope>NUCLEOTIDE SEQUENCE [LARGE SCALE GENOMIC DNA]</scope>
</reference>
<dbReference type="GO" id="GO:0005829">
    <property type="term" value="C:cytosol"/>
    <property type="evidence" value="ECO:0007669"/>
    <property type="project" value="TreeGrafter"/>
</dbReference>
<evidence type="ECO:0000313" key="1">
    <source>
        <dbReference type="EMBL" id="CAH3031442.1"/>
    </source>
</evidence>
<dbReference type="PANTHER" id="PTHR23409:SF21">
    <property type="entry name" value="CAPSID PROTEIN"/>
    <property type="match status" value="1"/>
</dbReference>
<gene>
    <name evidence="1" type="ORF">PMEA_00000137</name>
</gene>
<dbReference type="PANTHER" id="PTHR23409">
    <property type="entry name" value="RIBONUCLEOSIDE-DIPHOSPHATE REDUCTASE SMALL CHAIN"/>
    <property type="match status" value="1"/>
</dbReference>
<protein>
    <submittedName>
        <fullName evidence="1">Uncharacterized protein</fullName>
    </submittedName>
</protein>
<keyword evidence="2" id="KW-1185">Reference proteome</keyword>
<dbReference type="GO" id="GO:0009263">
    <property type="term" value="P:deoxyribonucleotide biosynthetic process"/>
    <property type="evidence" value="ECO:0007669"/>
    <property type="project" value="InterPro"/>
</dbReference>
<organism evidence="1 2">
    <name type="scientific">Pocillopora meandrina</name>
    <dbReference type="NCBI Taxonomy" id="46732"/>
    <lineage>
        <taxon>Eukaryota</taxon>
        <taxon>Metazoa</taxon>
        <taxon>Cnidaria</taxon>
        <taxon>Anthozoa</taxon>
        <taxon>Hexacorallia</taxon>
        <taxon>Scleractinia</taxon>
        <taxon>Astrocoeniina</taxon>
        <taxon>Pocilloporidae</taxon>
        <taxon>Pocillopora</taxon>
    </lineage>
</organism>
<evidence type="ECO:0000313" key="2">
    <source>
        <dbReference type="Proteomes" id="UP001159428"/>
    </source>
</evidence>
<dbReference type="GO" id="GO:0004748">
    <property type="term" value="F:ribonucleoside-diphosphate reductase activity, thioredoxin disulfide as acceptor"/>
    <property type="evidence" value="ECO:0007669"/>
    <property type="project" value="TreeGrafter"/>
</dbReference>
<accession>A0AAU9VJ56</accession>
<dbReference type="SUPFAM" id="SSF52540">
    <property type="entry name" value="P-loop containing nucleoside triphosphate hydrolases"/>
    <property type="match status" value="1"/>
</dbReference>
<name>A0AAU9VJ56_9CNID</name>
<comment type="caution">
    <text evidence="1">The sequence shown here is derived from an EMBL/GenBank/DDBJ whole genome shotgun (WGS) entry which is preliminary data.</text>
</comment>
<dbReference type="EMBL" id="CALNXJ010000001">
    <property type="protein sequence ID" value="CAH3031442.1"/>
    <property type="molecule type" value="Genomic_DNA"/>
</dbReference>
<dbReference type="InterPro" id="IPR000358">
    <property type="entry name" value="RNR_small_fam"/>
</dbReference>
<dbReference type="AlphaFoldDB" id="A0AAU9VJ56"/>
<dbReference type="Proteomes" id="UP001159428">
    <property type="component" value="Unassembled WGS sequence"/>
</dbReference>
<proteinExistence type="predicted"/>
<sequence length="551" mass="62318">MSIVFGGSEASPAHFKSGVVEDSALDLFTVPPTNITYNGYRIVEINPTSESITPIEFVIPGSREYIDFSRSYFRMDLILKKTDGGNLVDGSQRWLAPNAFHTIIKQPSIYVNGTLTTEQTDTYAYKAYLETILNYGTEDEETILKPQGYYSALNHPGSDLTVNQIDSATPHNDYNALSKERKKAVDGLLEMKDKTTGGKTIQLFGLPHVDLFNTGRMLIPGVDLRMRLTLNDPKFFMNGLAAVATNVRLQAGDLKMKFYACMVKVRSDVYNKIATATVQKNLDVYYPTVRSEIRTYTLQNNHTNFEATDVFNGRVPDRVVVGLVYQDAFSGNYAYNPFNFPKFDVSGIKQIVEGEEYPYQPLQLIADNSQYDMSGYHRLLSANCSAYRGRCMIKPEHWRDDHHTTLYMWDNVASGCADSVQLNPKQEGRVKIAITKTAVNSLITVIFQSPCSIMVVGPSSCGKTVFVEKLMRERSRLFTRPYNPVVYCYGANQPTTFERMKKEQGIHFHEGIPDTQLLEKWYKKTMGGVLILDDLMREGSDDHRVLDLFTR</sequence>